<evidence type="ECO:0000256" key="2">
    <source>
        <dbReference type="ARBA" id="ARBA00022741"/>
    </source>
</evidence>
<organism evidence="8 9">
    <name type="scientific">Desulforhopalus singaporensis</name>
    <dbReference type="NCBI Taxonomy" id="91360"/>
    <lineage>
        <taxon>Bacteria</taxon>
        <taxon>Pseudomonadati</taxon>
        <taxon>Thermodesulfobacteriota</taxon>
        <taxon>Desulfobulbia</taxon>
        <taxon>Desulfobulbales</taxon>
        <taxon>Desulfocapsaceae</taxon>
        <taxon>Desulforhopalus</taxon>
    </lineage>
</organism>
<dbReference type="SMART" id="SM00983">
    <property type="entry name" value="TPK_B1_binding"/>
    <property type="match status" value="1"/>
</dbReference>
<dbReference type="GO" id="GO:0030975">
    <property type="term" value="F:thiamine binding"/>
    <property type="evidence" value="ECO:0007669"/>
    <property type="project" value="InterPro"/>
</dbReference>
<accession>A0A1H0J5Z6</accession>
<evidence type="ECO:0000256" key="4">
    <source>
        <dbReference type="ARBA" id="ARBA00022840"/>
    </source>
</evidence>
<evidence type="ECO:0000259" key="7">
    <source>
        <dbReference type="SMART" id="SM00983"/>
    </source>
</evidence>
<dbReference type="AlphaFoldDB" id="A0A1H0J5Z6"/>
<dbReference type="GO" id="GO:0016301">
    <property type="term" value="F:kinase activity"/>
    <property type="evidence" value="ECO:0007669"/>
    <property type="project" value="UniProtKB-KW"/>
</dbReference>
<feature type="region of interest" description="Disordered" evidence="6">
    <location>
        <begin position="212"/>
        <end position="231"/>
    </location>
</feature>
<dbReference type="EC" id="2.7.6.2" evidence="5"/>
<dbReference type="RefSeq" id="WP_092218770.1">
    <property type="nucleotide sequence ID" value="NZ_FNJI01000001.1"/>
</dbReference>
<dbReference type="PANTHER" id="PTHR41299:SF1">
    <property type="entry name" value="THIAMINE PYROPHOSPHOKINASE"/>
    <property type="match status" value="1"/>
</dbReference>
<sequence>MVILIFANGEPVSPSVVKQQLAEVDYIIAADGGTRHCRLLGITPDIVIGDLDSTDKELLGEFTRSGVTVDRHPVDKDATDLELALVHCLAKGATRVIVSSALGGRWDMSLANILLMANEKYRKMQISIVADCSTISILHPGDNRVCGRQGQRVSLLPLKNDVTGVRLTGFRYPLDDYDIQFGSTIGVSNLLVQPSGAIYHAEGILLCVTERTDDEDHDSSSPRKGFPTKIE</sequence>
<dbReference type="InterPro" id="IPR007373">
    <property type="entry name" value="Thiamin_PyroPKinase_B1-bd"/>
</dbReference>
<dbReference type="GO" id="GO:0004788">
    <property type="term" value="F:thiamine diphosphokinase activity"/>
    <property type="evidence" value="ECO:0007669"/>
    <property type="project" value="UniProtKB-UniRule"/>
</dbReference>
<dbReference type="SUPFAM" id="SSF63862">
    <property type="entry name" value="Thiamin pyrophosphokinase, substrate-binding domain"/>
    <property type="match status" value="1"/>
</dbReference>
<keyword evidence="9" id="KW-1185">Reference proteome</keyword>
<dbReference type="OrthoDB" id="7057856at2"/>
<dbReference type="InterPro" id="IPR053149">
    <property type="entry name" value="TPK"/>
</dbReference>
<evidence type="ECO:0000313" key="9">
    <source>
        <dbReference type="Proteomes" id="UP000199073"/>
    </source>
</evidence>
<dbReference type="GO" id="GO:0009229">
    <property type="term" value="P:thiamine diphosphate biosynthetic process"/>
    <property type="evidence" value="ECO:0007669"/>
    <property type="project" value="InterPro"/>
</dbReference>
<evidence type="ECO:0000256" key="5">
    <source>
        <dbReference type="NCBIfam" id="TIGR01378"/>
    </source>
</evidence>
<gene>
    <name evidence="8" type="ORF">SAMN05660330_00153</name>
</gene>
<dbReference type="Pfam" id="PF04263">
    <property type="entry name" value="TPK_catalytic"/>
    <property type="match status" value="1"/>
</dbReference>
<reference evidence="8 9" key="1">
    <citation type="submission" date="2016-10" db="EMBL/GenBank/DDBJ databases">
        <authorList>
            <person name="de Groot N.N."/>
        </authorList>
    </citation>
    <scope>NUCLEOTIDE SEQUENCE [LARGE SCALE GENOMIC DNA]</scope>
    <source>
        <strain evidence="8 9">DSM 12130</strain>
    </source>
</reference>
<dbReference type="Pfam" id="PF04265">
    <property type="entry name" value="TPK_B1_binding"/>
    <property type="match status" value="1"/>
</dbReference>
<proteinExistence type="predicted"/>
<evidence type="ECO:0000256" key="1">
    <source>
        <dbReference type="ARBA" id="ARBA00022679"/>
    </source>
</evidence>
<dbReference type="EMBL" id="FNJI01000001">
    <property type="protein sequence ID" value="SDO38889.1"/>
    <property type="molecule type" value="Genomic_DNA"/>
</dbReference>
<evidence type="ECO:0000313" key="8">
    <source>
        <dbReference type="EMBL" id="SDO38889.1"/>
    </source>
</evidence>
<dbReference type="InterPro" id="IPR036371">
    <property type="entry name" value="TPK_B1-bd_sf"/>
</dbReference>
<keyword evidence="4" id="KW-0067">ATP-binding</keyword>
<dbReference type="Proteomes" id="UP000199073">
    <property type="component" value="Unassembled WGS sequence"/>
</dbReference>
<feature type="domain" description="Thiamin pyrophosphokinase thiamin-binding" evidence="7">
    <location>
        <begin position="141"/>
        <end position="206"/>
    </location>
</feature>
<dbReference type="PANTHER" id="PTHR41299">
    <property type="entry name" value="THIAMINE PYROPHOSPHOKINASE"/>
    <property type="match status" value="1"/>
</dbReference>
<dbReference type="STRING" id="91360.SAMN05660330_00153"/>
<evidence type="ECO:0000256" key="6">
    <source>
        <dbReference type="SAM" id="MobiDB-lite"/>
    </source>
</evidence>
<dbReference type="SUPFAM" id="SSF63999">
    <property type="entry name" value="Thiamin pyrophosphokinase, catalytic domain"/>
    <property type="match status" value="1"/>
</dbReference>
<dbReference type="NCBIfam" id="TIGR01378">
    <property type="entry name" value="thi_PPkinase"/>
    <property type="match status" value="1"/>
</dbReference>
<dbReference type="InterPro" id="IPR007371">
    <property type="entry name" value="TPK_catalytic"/>
</dbReference>
<dbReference type="CDD" id="cd07995">
    <property type="entry name" value="TPK"/>
    <property type="match status" value="1"/>
</dbReference>
<evidence type="ECO:0000256" key="3">
    <source>
        <dbReference type="ARBA" id="ARBA00022777"/>
    </source>
</evidence>
<dbReference type="Gene3D" id="3.40.50.10240">
    <property type="entry name" value="Thiamin pyrophosphokinase, catalytic domain"/>
    <property type="match status" value="1"/>
</dbReference>
<protein>
    <recommendedName>
        <fullName evidence="5">Thiamine diphosphokinase</fullName>
        <ecNumber evidence="5">2.7.6.2</ecNumber>
    </recommendedName>
</protein>
<keyword evidence="1" id="KW-0808">Transferase</keyword>
<dbReference type="GO" id="GO:0005524">
    <property type="term" value="F:ATP binding"/>
    <property type="evidence" value="ECO:0007669"/>
    <property type="project" value="UniProtKB-KW"/>
</dbReference>
<dbReference type="InterPro" id="IPR036759">
    <property type="entry name" value="TPK_catalytic_sf"/>
</dbReference>
<dbReference type="GO" id="GO:0006772">
    <property type="term" value="P:thiamine metabolic process"/>
    <property type="evidence" value="ECO:0007669"/>
    <property type="project" value="UniProtKB-UniRule"/>
</dbReference>
<dbReference type="InterPro" id="IPR006282">
    <property type="entry name" value="Thi_PPkinase"/>
</dbReference>
<name>A0A1H0J5Z6_9BACT</name>
<keyword evidence="3 8" id="KW-0418">Kinase</keyword>
<keyword evidence="2" id="KW-0547">Nucleotide-binding</keyword>